<dbReference type="RefSeq" id="WP_134640637.1">
    <property type="nucleotide sequence ID" value="NZ_SOHM01000018.1"/>
</dbReference>
<protein>
    <submittedName>
        <fullName evidence="4">SDR family NAD(P)-dependent oxidoreductase</fullName>
    </submittedName>
</protein>
<dbReference type="PRINTS" id="PR00080">
    <property type="entry name" value="SDRFAMILY"/>
</dbReference>
<evidence type="ECO:0000256" key="3">
    <source>
        <dbReference type="RuleBase" id="RU000363"/>
    </source>
</evidence>
<dbReference type="PROSITE" id="PS00061">
    <property type="entry name" value="ADH_SHORT"/>
    <property type="match status" value="1"/>
</dbReference>
<evidence type="ECO:0000256" key="2">
    <source>
        <dbReference type="ARBA" id="ARBA00023002"/>
    </source>
</evidence>
<dbReference type="OrthoDB" id="9795647at2"/>
<dbReference type="InterPro" id="IPR002347">
    <property type="entry name" value="SDR_fam"/>
</dbReference>
<comment type="similarity">
    <text evidence="1 3">Belongs to the short-chain dehydrogenases/reductases (SDR) family.</text>
</comment>
<dbReference type="InterPro" id="IPR020904">
    <property type="entry name" value="Sc_DH/Rdtase_CS"/>
</dbReference>
<dbReference type="InterPro" id="IPR036291">
    <property type="entry name" value="NAD(P)-bd_dom_sf"/>
</dbReference>
<dbReference type="PANTHER" id="PTHR43658:SF8">
    <property type="entry name" value="17-BETA-HYDROXYSTEROID DEHYDROGENASE 14-RELATED"/>
    <property type="match status" value="1"/>
</dbReference>
<dbReference type="Gene3D" id="3.40.50.720">
    <property type="entry name" value="NAD(P)-binding Rossmann-like Domain"/>
    <property type="match status" value="1"/>
</dbReference>
<organism evidence="4 5">
    <name type="scientific">Cryobacterium lactosi</name>
    <dbReference type="NCBI Taxonomy" id="1259202"/>
    <lineage>
        <taxon>Bacteria</taxon>
        <taxon>Bacillati</taxon>
        <taxon>Actinomycetota</taxon>
        <taxon>Actinomycetes</taxon>
        <taxon>Micrococcales</taxon>
        <taxon>Microbacteriaceae</taxon>
        <taxon>Cryobacterium</taxon>
    </lineage>
</organism>
<dbReference type="PANTHER" id="PTHR43658">
    <property type="entry name" value="SHORT-CHAIN DEHYDROGENASE/REDUCTASE"/>
    <property type="match status" value="1"/>
</dbReference>
<name>A0A4R9BUC1_9MICO</name>
<evidence type="ECO:0000313" key="5">
    <source>
        <dbReference type="Proteomes" id="UP000298468"/>
    </source>
</evidence>
<dbReference type="GO" id="GO:0016491">
    <property type="term" value="F:oxidoreductase activity"/>
    <property type="evidence" value="ECO:0007669"/>
    <property type="project" value="UniProtKB-KW"/>
</dbReference>
<dbReference type="EMBL" id="SOHM01000018">
    <property type="protein sequence ID" value="TFD91118.1"/>
    <property type="molecule type" value="Genomic_DNA"/>
</dbReference>
<dbReference type="SUPFAM" id="SSF51735">
    <property type="entry name" value="NAD(P)-binding Rossmann-fold domains"/>
    <property type="match status" value="1"/>
</dbReference>
<sequence>MRIDGCSALVTGAASGLGLATAQALHAAGAQVVLFDLPGTAGPERAAELTAAIFRSGDVTVEADVQAAVDAAAALAPMRIVVNCAGIAPAARAVGRQGPLPLADFERVLRVNLLGTFNVVRLAAAAMQATEPLGAGDGIAAGTPERGVIVNTASVAAFDGQIGQAAYAASKGGVAAMTLPLAREFARSLIRVVTIAPGLFDTPLLRGLPEEARASLGAQVPHPARLGDPAEYAALVRHIVENPMLNGETIRLDGGIRMAPQ</sequence>
<comment type="caution">
    <text evidence="4">The sequence shown here is derived from an EMBL/GenBank/DDBJ whole genome shotgun (WGS) entry which is preliminary data.</text>
</comment>
<keyword evidence="2" id="KW-0560">Oxidoreductase</keyword>
<keyword evidence="5" id="KW-1185">Reference proteome</keyword>
<evidence type="ECO:0000256" key="1">
    <source>
        <dbReference type="ARBA" id="ARBA00006484"/>
    </source>
</evidence>
<gene>
    <name evidence="4" type="ORF">E3T61_09630</name>
</gene>
<reference evidence="4 5" key="1">
    <citation type="submission" date="2019-03" db="EMBL/GenBank/DDBJ databases">
        <title>Genomics of glacier-inhabiting Cryobacterium strains.</title>
        <authorList>
            <person name="Liu Q."/>
            <person name="Xin Y.-H."/>
        </authorList>
    </citation>
    <scope>NUCLEOTIDE SEQUENCE [LARGE SCALE GENOMIC DNA]</scope>
    <source>
        <strain evidence="4 5">Sr59</strain>
    </source>
</reference>
<dbReference type="FunFam" id="3.40.50.720:FF:000215">
    <property type="entry name" value="3-hydroxyacyl-CoA dehydrogenase type-2"/>
    <property type="match status" value="1"/>
</dbReference>
<dbReference type="Pfam" id="PF00106">
    <property type="entry name" value="adh_short"/>
    <property type="match status" value="1"/>
</dbReference>
<dbReference type="AlphaFoldDB" id="A0A4R9BUC1"/>
<dbReference type="PRINTS" id="PR00081">
    <property type="entry name" value="GDHRDH"/>
</dbReference>
<accession>A0A4R9BUC1</accession>
<evidence type="ECO:0000313" key="4">
    <source>
        <dbReference type="EMBL" id="TFD91118.1"/>
    </source>
</evidence>
<dbReference type="Proteomes" id="UP000298468">
    <property type="component" value="Unassembled WGS sequence"/>
</dbReference>
<proteinExistence type="inferred from homology"/>